<dbReference type="Proteomes" id="UP000192756">
    <property type="component" value="Unassembled WGS sequence"/>
</dbReference>
<evidence type="ECO:0000259" key="3">
    <source>
        <dbReference type="Pfam" id="PF16344"/>
    </source>
</evidence>
<dbReference type="InterPro" id="IPR032508">
    <property type="entry name" value="FecR_C"/>
</dbReference>
<feature type="domain" description="FecR protein" evidence="2">
    <location>
        <begin position="159"/>
        <end position="252"/>
    </location>
</feature>
<evidence type="ECO:0000259" key="2">
    <source>
        <dbReference type="Pfam" id="PF04773"/>
    </source>
</evidence>
<keyword evidence="5" id="KW-1185">Reference proteome</keyword>
<dbReference type="PANTHER" id="PTHR30273">
    <property type="entry name" value="PERIPLASMIC SIGNAL SENSOR AND SIGMA FACTOR ACTIVATOR FECR-RELATED"/>
    <property type="match status" value="1"/>
</dbReference>
<dbReference type="OrthoDB" id="1099963at2"/>
<keyword evidence="1" id="KW-0472">Membrane</keyword>
<dbReference type="Pfam" id="PF16344">
    <property type="entry name" value="FecR_C"/>
    <property type="match status" value="1"/>
</dbReference>
<dbReference type="InterPro" id="IPR012373">
    <property type="entry name" value="Ferrdict_sens_TM"/>
</dbReference>
<proteinExistence type="predicted"/>
<gene>
    <name evidence="4" type="ORF">SAMN04488524_1216</name>
</gene>
<dbReference type="Gene3D" id="3.55.50.30">
    <property type="match status" value="1"/>
</dbReference>
<dbReference type="PIRSF" id="PIRSF018266">
    <property type="entry name" value="FecR"/>
    <property type="match status" value="1"/>
</dbReference>
<sequence length="364" mass="40266">MKKDIKDILSKLNKEKLSAEEEAMAKYWLHQLNQQEGNEVSETQLSAASEEIWAGIQKNKTPLAGKFALWLKISGIAATLTAAVFGFYLMKKPGTSVRYANDISPGKNTAILTTADGKVINLNDAKTGIVVEAAKLVYNDGTKVQIGDSSMIGRENMNVSTPRGGQFQIVLSDGTRVWLNSASYLRFPRSFGHLTERRVELSGEGYFEVAKDKLHPFIVNVDGQEARVLGTHFNINSYQENKAIKTTLLEGSLMVTGKNNKVILKPGQQSVLTPGQLNVGSADLEAAVSWKKGYFYFNDEKITEVMSTISRWYDIDVNYEGEISREGFTGAISRFTNISDVLIMLEGTGAVRFKIEGRRVTVMN</sequence>
<evidence type="ECO:0000313" key="4">
    <source>
        <dbReference type="EMBL" id="SMC55357.1"/>
    </source>
</evidence>
<dbReference type="PANTHER" id="PTHR30273:SF2">
    <property type="entry name" value="PROTEIN FECR"/>
    <property type="match status" value="1"/>
</dbReference>
<accession>A0A1W2A3T8</accession>
<name>A0A1W2A3T8_9SPHI</name>
<feature type="domain" description="Protein FecR C-terminal" evidence="3">
    <location>
        <begin position="294"/>
        <end position="362"/>
    </location>
</feature>
<reference evidence="5" key="1">
    <citation type="submission" date="2017-04" db="EMBL/GenBank/DDBJ databases">
        <authorList>
            <person name="Varghese N."/>
            <person name="Submissions S."/>
        </authorList>
    </citation>
    <scope>NUCLEOTIDE SEQUENCE [LARGE SCALE GENOMIC DNA]</scope>
    <source>
        <strain evidence="5">DSM 12126</strain>
    </source>
</reference>
<evidence type="ECO:0000256" key="1">
    <source>
        <dbReference type="SAM" id="Phobius"/>
    </source>
</evidence>
<organism evidence="4 5">
    <name type="scientific">Pedobacter africanus</name>
    <dbReference type="NCBI Taxonomy" id="151894"/>
    <lineage>
        <taxon>Bacteria</taxon>
        <taxon>Pseudomonadati</taxon>
        <taxon>Bacteroidota</taxon>
        <taxon>Sphingobacteriia</taxon>
        <taxon>Sphingobacteriales</taxon>
        <taxon>Sphingobacteriaceae</taxon>
        <taxon>Pedobacter</taxon>
    </lineage>
</organism>
<dbReference type="STRING" id="151894.SAMN04488524_1216"/>
<dbReference type="Pfam" id="PF04773">
    <property type="entry name" value="FecR"/>
    <property type="match status" value="1"/>
</dbReference>
<dbReference type="RefSeq" id="WP_084237476.1">
    <property type="nucleotide sequence ID" value="NZ_FWXT01000001.1"/>
</dbReference>
<evidence type="ECO:0000313" key="5">
    <source>
        <dbReference type="Proteomes" id="UP000192756"/>
    </source>
</evidence>
<dbReference type="EMBL" id="FWXT01000001">
    <property type="protein sequence ID" value="SMC55357.1"/>
    <property type="molecule type" value="Genomic_DNA"/>
</dbReference>
<feature type="transmembrane region" description="Helical" evidence="1">
    <location>
        <begin position="67"/>
        <end position="90"/>
    </location>
</feature>
<dbReference type="AlphaFoldDB" id="A0A1W2A3T8"/>
<keyword evidence="1" id="KW-1133">Transmembrane helix</keyword>
<dbReference type="InterPro" id="IPR006860">
    <property type="entry name" value="FecR"/>
</dbReference>
<protein>
    <submittedName>
        <fullName evidence="4">FecR family protein</fullName>
    </submittedName>
</protein>
<dbReference type="Gene3D" id="2.60.120.1440">
    <property type="match status" value="1"/>
</dbReference>
<dbReference type="GO" id="GO:0016989">
    <property type="term" value="F:sigma factor antagonist activity"/>
    <property type="evidence" value="ECO:0007669"/>
    <property type="project" value="TreeGrafter"/>
</dbReference>
<keyword evidence="1" id="KW-0812">Transmembrane</keyword>